<evidence type="ECO:0000256" key="6">
    <source>
        <dbReference type="SAM" id="Phobius"/>
    </source>
</evidence>
<keyword evidence="5 6" id="KW-0472">Membrane</keyword>
<dbReference type="InterPro" id="IPR001123">
    <property type="entry name" value="LeuE-type"/>
</dbReference>
<evidence type="ECO:0000313" key="7">
    <source>
        <dbReference type="EMBL" id="KIQ68914.1"/>
    </source>
</evidence>
<evidence type="ECO:0000256" key="1">
    <source>
        <dbReference type="ARBA" id="ARBA00004651"/>
    </source>
</evidence>
<organism evidence="7 8">
    <name type="scientific">Wenxinia marina DSM 24838</name>
    <dbReference type="NCBI Taxonomy" id="1123501"/>
    <lineage>
        <taxon>Bacteria</taxon>
        <taxon>Pseudomonadati</taxon>
        <taxon>Pseudomonadota</taxon>
        <taxon>Alphaproteobacteria</taxon>
        <taxon>Rhodobacterales</taxon>
        <taxon>Roseobacteraceae</taxon>
        <taxon>Wenxinia</taxon>
    </lineage>
</organism>
<dbReference type="GO" id="GO:0015171">
    <property type="term" value="F:amino acid transmembrane transporter activity"/>
    <property type="evidence" value="ECO:0007669"/>
    <property type="project" value="TreeGrafter"/>
</dbReference>
<accession>A0A0D0Q2Y6</accession>
<evidence type="ECO:0000256" key="5">
    <source>
        <dbReference type="ARBA" id="ARBA00023136"/>
    </source>
</evidence>
<feature type="transmembrane region" description="Helical" evidence="6">
    <location>
        <begin position="71"/>
        <end position="91"/>
    </location>
</feature>
<name>A0A0D0Q2Y6_9RHOB</name>
<keyword evidence="8" id="KW-1185">Reference proteome</keyword>
<dbReference type="Proteomes" id="UP000035100">
    <property type="component" value="Unassembled WGS sequence"/>
</dbReference>
<proteinExistence type="predicted"/>
<keyword evidence="4 6" id="KW-1133">Transmembrane helix</keyword>
<dbReference type="eggNOG" id="COG1280">
    <property type="taxonomic scope" value="Bacteria"/>
</dbReference>
<dbReference type="STRING" id="1123501.Wenmar_02646"/>
<dbReference type="EMBL" id="AONG01000012">
    <property type="protein sequence ID" value="KIQ68914.1"/>
    <property type="molecule type" value="Genomic_DNA"/>
</dbReference>
<dbReference type="Pfam" id="PF01810">
    <property type="entry name" value="LysE"/>
    <property type="match status" value="1"/>
</dbReference>
<evidence type="ECO:0000256" key="4">
    <source>
        <dbReference type="ARBA" id="ARBA00022989"/>
    </source>
</evidence>
<dbReference type="AlphaFoldDB" id="A0A0D0Q2Y6"/>
<gene>
    <name evidence="7" type="ORF">Wenmar_02646</name>
</gene>
<dbReference type="PANTHER" id="PTHR30086">
    <property type="entry name" value="ARGININE EXPORTER PROTEIN ARGO"/>
    <property type="match status" value="1"/>
</dbReference>
<dbReference type="RefSeq" id="WP_018301547.1">
    <property type="nucleotide sequence ID" value="NZ_KB902277.1"/>
</dbReference>
<reference evidence="7 8" key="1">
    <citation type="submission" date="2013-01" db="EMBL/GenBank/DDBJ databases">
        <authorList>
            <person name="Fiebig A."/>
            <person name="Goeker M."/>
            <person name="Klenk H.-P.P."/>
        </authorList>
    </citation>
    <scope>NUCLEOTIDE SEQUENCE [LARGE SCALE GENOMIC DNA]</scope>
    <source>
        <strain evidence="7 8">DSM 24838</strain>
    </source>
</reference>
<protein>
    <submittedName>
        <fullName evidence="7">Putative threonine efflux protein</fullName>
    </submittedName>
</protein>
<feature type="transmembrane region" description="Helical" evidence="6">
    <location>
        <begin position="43"/>
        <end position="64"/>
    </location>
</feature>
<keyword evidence="3 6" id="KW-0812">Transmembrane</keyword>
<keyword evidence="2" id="KW-1003">Cell membrane</keyword>
<evidence type="ECO:0000313" key="8">
    <source>
        <dbReference type="Proteomes" id="UP000035100"/>
    </source>
</evidence>
<dbReference type="OrthoDB" id="9804822at2"/>
<dbReference type="GO" id="GO:0005886">
    <property type="term" value="C:plasma membrane"/>
    <property type="evidence" value="ECO:0007669"/>
    <property type="project" value="UniProtKB-SubCell"/>
</dbReference>
<evidence type="ECO:0000256" key="3">
    <source>
        <dbReference type="ARBA" id="ARBA00022692"/>
    </source>
</evidence>
<evidence type="ECO:0000256" key="2">
    <source>
        <dbReference type="ARBA" id="ARBA00022475"/>
    </source>
</evidence>
<comment type="caution">
    <text evidence="7">The sequence shown here is derived from an EMBL/GenBank/DDBJ whole genome shotgun (WGS) entry which is preliminary data.</text>
</comment>
<sequence length="204" mass="21252">MTLAAFASVVVIHLLAAISPGPSFVVSVRTAAAEGFSTAAALALGFALGAGLWATAAMAGLALLFELVPALFTGLKLVGALFLLWIALQMWRHARAPLELAGEGAAPRSRAAAIRFGFLTFASNPKPAIFFGAVFVGLVPPDTPLAWRAAILAAVCLNEFGWYLLTARLFSLPGPRAAYLRLKTATDRAFGVLLAGFGLKIALT</sequence>
<feature type="transmembrane region" description="Helical" evidence="6">
    <location>
        <begin position="145"/>
        <end position="165"/>
    </location>
</feature>
<dbReference type="PANTHER" id="PTHR30086:SF20">
    <property type="entry name" value="ARGININE EXPORTER PROTEIN ARGO-RELATED"/>
    <property type="match status" value="1"/>
</dbReference>
<comment type="subcellular location">
    <subcellularLocation>
        <location evidence="1">Cell membrane</location>
        <topology evidence="1">Multi-pass membrane protein</topology>
    </subcellularLocation>
</comment>